<dbReference type="Proteomes" id="UP000770717">
    <property type="component" value="Unassembled WGS sequence"/>
</dbReference>
<evidence type="ECO:0000313" key="1">
    <source>
        <dbReference type="EMBL" id="KAG9467581.1"/>
    </source>
</evidence>
<evidence type="ECO:0000313" key="2">
    <source>
        <dbReference type="Proteomes" id="UP000770717"/>
    </source>
</evidence>
<gene>
    <name evidence="1" type="ORF">GDO78_014661</name>
</gene>
<name>A0A8J6EEJ9_ELECQ</name>
<keyword evidence="2" id="KW-1185">Reference proteome</keyword>
<reference evidence="1" key="1">
    <citation type="thesis" date="2020" institute="ProQuest LLC" country="789 East Eisenhower Parkway, Ann Arbor, MI, USA">
        <title>Comparative Genomics and Chromosome Evolution.</title>
        <authorList>
            <person name="Mudd A.B."/>
        </authorList>
    </citation>
    <scope>NUCLEOTIDE SEQUENCE</scope>
    <source>
        <strain evidence="1">HN-11 Male</strain>
        <tissue evidence="1">Kidney and liver</tissue>
    </source>
</reference>
<comment type="caution">
    <text evidence="1">The sequence shown here is derived from an EMBL/GenBank/DDBJ whole genome shotgun (WGS) entry which is preliminary data.</text>
</comment>
<dbReference type="EMBL" id="WNTK01001299">
    <property type="protein sequence ID" value="KAG9467581.1"/>
    <property type="molecule type" value="Genomic_DNA"/>
</dbReference>
<proteinExistence type="predicted"/>
<protein>
    <submittedName>
        <fullName evidence="1">Uncharacterized protein</fullName>
    </submittedName>
</protein>
<sequence length="81" mass="8814">MCSSTKREMWLLLSGTYCSNGGGLMLQQAPFQRGFVLGSERIMDAYKKICLVGGGGGKQSFSLSGSSWRKASTWDVTSHFP</sequence>
<organism evidence="1 2">
    <name type="scientific">Eleutherodactylus coqui</name>
    <name type="common">Puerto Rican coqui</name>
    <dbReference type="NCBI Taxonomy" id="57060"/>
    <lineage>
        <taxon>Eukaryota</taxon>
        <taxon>Metazoa</taxon>
        <taxon>Chordata</taxon>
        <taxon>Craniata</taxon>
        <taxon>Vertebrata</taxon>
        <taxon>Euteleostomi</taxon>
        <taxon>Amphibia</taxon>
        <taxon>Batrachia</taxon>
        <taxon>Anura</taxon>
        <taxon>Neobatrachia</taxon>
        <taxon>Hyloidea</taxon>
        <taxon>Eleutherodactylidae</taxon>
        <taxon>Eleutherodactylinae</taxon>
        <taxon>Eleutherodactylus</taxon>
        <taxon>Eleutherodactylus</taxon>
    </lineage>
</organism>
<dbReference type="AlphaFoldDB" id="A0A8J6EEJ9"/>
<accession>A0A8J6EEJ9</accession>